<dbReference type="AlphaFoldDB" id="B8BQN5"/>
<evidence type="ECO:0000256" key="1">
    <source>
        <dbReference type="SAM" id="MobiDB-lite"/>
    </source>
</evidence>
<sequence length="681" mass="74356">MGAREDQDSSSMGASATTRSELLTVNENDWDGATPKREASFGVTLALEDHAAIVAVDTHYSNLYNSIQGSGSSNIHHNSNNAINATPSDAMSRQTKRAVHISDMFKVSDRERQLQVGGDANYCPYVPNSAHYDHAMPDWEGVTIAEHTMADISTVTPAVIDYNSQNMMAVMAHSTEGEHWDENNSKNTERGWRIPRHNSSGSGDDDDGSECVKRIPRKYLFGGVLLMAAILFSVAVVVPLTLLSNKESAEDTQFSGALENNSTVASEDKPLNVPTVLQEEVPVGDNATTSSTIVVNTNSAVNATTDAPTLRPSSSNTELNSFETTQEITGPLRTLSPTASGISTNIPLASPTFSSFPTLTELPLLSDSALQQNVASNPTSAPTPFVESCITIELQTDQFGTETSWDLTSFVTDPVTKANTTSLIVGVEPNTYDAFEKESVEVCLPRGTYRFTLRDSFGDGFSATDFKGYYAVFVDEREIIRGGNYRSEISYDILIGYEPVMTERDRKWLEAHNVRRKIWHESNGVSYVPLRWSTGLAKGATSWAEKLLSKTCSIVGIEHEPGVEAGENLAKNRGETIYGMGALYPPENIVRRWVDFEANVGFPQNAHLTQVLWRASKYLGCGDAVQEYDDGSVCRIQVCRYAKAGNCAMAKYNATVGDNYLIPMLMDDTLCAPQCSPEGCY</sequence>
<dbReference type="InterPro" id="IPR014044">
    <property type="entry name" value="CAP_dom"/>
</dbReference>
<reference evidence="4 5" key="2">
    <citation type="journal article" date="2008" name="Nature">
        <title>The Phaeodactylum genome reveals the evolutionary history of diatom genomes.</title>
        <authorList>
            <person name="Bowler C."/>
            <person name="Allen A.E."/>
            <person name="Badger J.H."/>
            <person name="Grimwood J."/>
            <person name="Jabbari K."/>
            <person name="Kuo A."/>
            <person name="Maheswari U."/>
            <person name="Martens C."/>
            <person name="Maumus F."/>
            <person name="Otillar R.P."/>
            <person name="Rayko E."/>
            <person name="Salamov A."/>
            <person name="Vandepoele K."/>
            <person name="Beszteri B."/>
            <person name="Gruber A."/>
            <person name="Heijde M."/>
            <person name="Katinka M."/>
            <person name="Mock T."/>
            <person name="Valentin K."/>
            <person name="Verret F."/>
            <person name="Berges J.A."/>
            <person name="Brownlee C."/>
            <person name="Cadoret J.P."/>
            <person name="Chiovitti A."/>
            <person name="Choi C.J."/>
            <person name="Coesel S."/>
            <person name="De Martino A."/>
            <person name="Detter J.C."/>
            <person name="Durkin C."/>
            <person name="Falciatore A."/>
            <person name="Fournet J."/>
            <person name="Haruta M."/>
            <person name="Huysman M.J."/>
            <person name="Jenkins B.D."/>
            <person name="Jiroutova K."/>
            <person name="Jorgensen R.E."/>
            <person name="Joubert Y."/>
            <person name="Kaplan A."/>
            <person name="Kroger N."/>
            <person name="Kroth P.G."/>
            <person name="La Roche J."/>
            <person name="Lindquist E."/>
            <person name="Lommer M."/>
            <person name="Martin-Jezequel V."/>
            <person name="Lopez P.J."/>
            <person name="Lucas S."/>
            <person name="Mangogna M."/>
            <person name="McGinnis K."/>
            <person name="Medlin L.K."/>
            <person name="Montsant A."/>
            <person name="Oudot-Le Secq M.P."/>
            <person name="Napoli C."/>
            <person name="Obornik M."/>
            <person name="Parker M.S."/>
            <person name="Petit J.L."/>
            <person name="Porcel B.M."/>
            <person name="Poulsen N."/>
            <person name="Robison M."/>
            <person name="Rychlewski L."/>
            <person name="Rynearson T.A."/>
            <person name="Schmutz J."/>
            <person name="Shapiro H."/>
            <person name="Siaut M."/>
            <person name="Stanley M."/>
            <person name="Sussman M.R."/>
            <person name="Taylor A.R."/>
            <person name="Vardi A."/>
            <person name="von Dassow P."/>
            <person name="Vyverman W."/>
            <person name="Willis A."/>
            <person name="Wyrwicz L.S."/>
            <person name="Rokhsar D.S."/>
            <person name="Weissenbach J."/>
            <person name="Armbrust E.V."/>
            <person name="Green B.R."/>
            <person name="Van de Peer Y."/>
            <person name="Grigoriev I.V."/>
        </authorList>
    </citation>
    <scope>NUCLEOTIDE SEQUENCE [LARGE SCALE GENOMIC DNA]</scope>
    <source>
        <strain evidence="4 5">CCMP1335</strain>
    </source>
</reference>
<feature type="region of interest" description="Disordered" evidence="1">
    <location>
        <begin position="1"/>
        <end position="31"/>
    </location>
</feature>
<evidence type="ECO:0000256" key="2">
    <source>
        <dbReference type="SAM" id="Phobius"/>
    </source>
</evidence>
<dbReference type="KEGG" id="tps:THAPSDRAFT_1344"/>
<evidence type="ECO:0000313" key="4">
    <source>
        <dbReference type="EMBL" id="EED95814.1"/>
    </source>
</evidence>
<keyword evidence="2" id="KW-1133">Transmembrane helix</keyword>
<dbReference type="eggNOG" id="KOG3017">
    <property type="taxonomic scope" value="Eukaryota"/>
</dbReference>
<dbReference type="HOGENOM" id="CLU_404158_0_0_1"/>
<dbReference type="EMBL" id="CM000638">
    <property type="protein sequence ID" value="EED95814.1"/>
    <property type="molecule type" value="Genomic_DNA"/>
</dbReference>
<feature type="compositionally biased region" description="Basic and acidic residues" evidence="1">
    <location>
        <begin position="175"/>
        <end position="192"/>
    </location>
</feature>
<feature type="compositionally biased region" description="Polar residues" evidence="1">
    <location>
        <begin position="9"/>
        <end position="27"/>
    </location>
</feature>
<dbReference type="GO" id="GO:0005615">
    <property type="term" value="C:extracellular space"/>
    <property type="evidence" value="ECO:0000318"/>
    <property type="project" value="GO_Central"/>
</dbReference>
<gene>
    <name evidence="4" type="ORF">THAPSDRAFT_1344</name>
</gene>
<dbReference type="Proteomes" id="UP000001449">
    <property type="component" value="Chromosome 1"/>
</dbReference>
<reference evidence="4 5" key="1">
    <citation type="journal article" date="2004" name="Science">
        <title>The genome of the diatom Thalassiosira pseudonana: ecology, evolution, and metabolism.</title>
        <authorList>
            <person name="Armbrust E.V."/>
            <person name="Berges J.A."/>
            <person name="Bowler C."/>
            <person name="Green B.R."/>
            <person name="Martinez D."/>
            <person name="Putnam N.H."/>
            <person name="Zhou S."/>
            <person name="Allen A.E."/>
            <person name="Apt K.E."/>
            <person name="Bechner M."/>
            <person name="Brzezinski M.A."/>
            <person name="Chaal B.K."/>
            <person name="Chiovitti A."/>
            <person name="Davis A.K."/>
            <person name="Demarest M.S."/>
            <person name="Detter J.C."/>
            <person name="Glavina T."/>
            <person name="Goodstein D."/>
            <person name="Hadi M.Z."/>
            <person name="Hellsten U."/>
            <person name="Hildebrand M."/>
            <person name="Jenkins B.D."/>
            <person name="Jurka J."/>
            <person name="Kapitonov V.V."/>
            <person name="Kroger N."/>
            <person name="Lau W.W."/>
            <person name="Lane T.W."/>
            <person name="Larimer F.W."/>
            <person name="Lippmeier J.C."/>
            <person name="Lucas S."/>
            <person name="Medina M."/>
            <person name="Montsant A."/>
            <person name="Obornik M."/>
            <person name="Parker M.S."/>
            <person name="Palenik B."/>
            <person name="Pazour G.J."/>
            <person name="Richardson P.M."/>
            <person name="Rynearson T.A."/>
            <person name="Saito M.A."/>
            <person name="Schwartz D.C."/>
            <person name="Thamatrakoln K."/>
            <person name="Valentin K."/>
            <person name="Vardi A."/>
            <person name="Wilkerson F.P."/>
            <person name="Rokhsar D.S."/>
        </authorList>
    </citation>
    <scope>NUCLEOTIDE SEQUENCE [LARGE SCALE GENOMIC DNA]</scope>
    <source>
        <strain evidence="4 5">CCMP1335</strain>
    </source>
</reference>
<keyword evidence="2" id="KW-0472">Membrane</keyword>
<protein>
    <recommendedName>
        <fullName evidence="3">SCP domain-containing protein</fullName>
    </recommendedName>
</protein>
<dbReference type="RefSeq" id="XP_002286173.1">
    <property type="nucleotide sequence ID" value="XM_002286137.1"/>
</dbReference>
<proteinExistence type="predicted"/>
<dbReference type="InterPro" id="IPR001283">
    <property type="entry name" value="CRISP-related"/>
</dbReference>
<accession>B8BQN5</accession>
<dbReference type="GeneID" id="7451441"/>
<feature type="domain" description="SCP" evidence="3">
    <location>
        <begin position="503"/>
        <end position="649"/>
    </location>
</feature>
<evidence type="ECO:0000259" key="3">
    <source>
        <dbReference type="SMART" id="SM00198"/>
    </source>
</evidence>
<organism evidence="4 5">
    <name type="scientific">Thalassiosira pseudonana</name>
    <name type="common">Marine diatom</name>
    <name type="synonym">Cyclotella nana</name>
    <dbReference type="NCBI Taxonomy" id="35128"/>
    <lineage>
        <taxon>Eukaryota</taxon>
        <taxon>Sar</taxon>
        <taxon>Stramenopiles</taxon>
        <taxon>Ochrophyta</taxon>
        <taxon>Bacillariophyta</taxon>
        <taxon>Coscinodiscophyceae</taxon>
        <taxon>Thalassiosirophycidae</taxon>
        <taxon>Thalassiosirales</taxon>
        <taxon>Thalassiosiraceae</taxon>
        <taxon>Thalassiosira</taxon>
    </lineage>
</organism>
<feature type="transmembrane region" description="Helical" evidence="2">
    <location>
        <begin position="219"/>
        <end position="243"/>
    </location>
</feature>
<dbReference type="InParanoid" id="B8BQN5"/>
<dbReference type="InterPro" id="IPR035940">
    <property type="entry name" value="CAP_sf"/>
</dbReference>
<keyword evidence="5" id="KW-1185">Reference proteome</keyword>
<dbReference type="FunFam" id="3.40.33.10:FF:000029">
    <property type="entry name" value="Predicted protein"/>
    <property type="match status" value="1"/>
</dbReference>
<keyword evidence="2" id="KW-0812">Transmembrane</keyword>
<dbReference type="PANTHER" id="PTHR10334">
    <property type="entry name" value="CYSTEINE-RICH SECRETORY PROTEIN-RELATED"/>
    <property type="match status" value="1"/>
</dbReference>
<dbReference type="Pfam" id="PF00188">
    <property type="entry name" value="CAP"/>
    <property type="match status" value="1"/>
</dbReference>
<dbReference type="PaxDb" id="35128-Thaps1344"/>
<evidence type="ECO:0000313" key="5">
    <source>
        <dbReference type="Proteomes" id="UP000001449"/>
    </source>
</evidence>
<name>B8BQN5_THAPS</name>
<feature type="region of interest" description="Disordered" evidence="1">
    <location>
        <begin position="175"/>
        <end position="209"/>
    </location>
</feature>
<dbReference type="SUPFAM" id="SSF55797">
    <property type="entry name" value="PR-1-like"/>
    <property type="match status" value="1"/>
</dbReference>
<dbReference type="Gene3D" id="3.40.33.10">
    <property type="entry name" value="CAP"/>
    <property type="match status" value="1"/>
</dbReference>
<dbReference type="SMART" id="SM00198">
    <property type="entry name" value="SCP"/>
    <property type="match status" value="1"/>
</dbReference>